<dbReference type="PANTHER" id="PTHR33116">
    <property type="entry name" value="REVERSE TRANSCRIPTASE ZINC-BINDING DOMAIN-CONTAINING PROTEIN-RELATED-RELATED"/>
    <property type="match status" value="1"/>
</dbReference>
<dbReference type="EMBL" id="JAATIQ010000064">
    <property type="protein sequence ID" value="KAF4390177.1"/>
    <property type="molecule type" value="Genomic_DNA"/>
</dbReference>
<dbReference type="InterPro" id="IPR036397">
    <property type="entry name" value="RNaseH_sf"/>
</dbReference>
<dbReference type="InterPro" id="IPR044730">
    <property type="entry name" value="RNase_H-like_dom_plant"/>
</dbReference>
<dbReference type="InterPro" id="IPR002156">
    <property type="entry name" value="RNaseH_domain"/>
</dbReference>
<protein>
    <recommendedName>
        <fullName evidence="5">RNase H type-1 domain-containing protein</fullName>
    </recommendedName>
</protein>
<comment type="caution">
    <text evidence="3">The sequence shown here is derived from an EMBL/GenBank/DDBJ whole genome shotgun (WGS) entry which is preliminary data.</text>
</comment>
<evidence type="ECO:0000313" key="3">
    <source>
        <dbReference type="EMBL" id="KAF4390177.1"/>
    </source>
</evidence>
<dbReference type="SUPFAM" id="SSF53098">
    <property type="entry name" value="Ribonuclease H-like"/>
    <property type="match status" value="1"/>
</dbReference>
<dbReference type="InterPro" id="IPR026960">
    <property type="entry name" value="RVT-Znf"/>
</dbReference>
<evidence type="ECO:0000259" key="2">
    <source>
        <dbReference type="Pfam" id="PF13966"/>
    </source>
</evidence>
<dbReference type="Proteomes" id="UP000583929">
    <property type="component" value="Unassembled WGS sequence"/>
</dbReference>
<dbReference type="AlphaFoldDB" id="A0A7J6H4L5"/>
<keyword evidence="4" id="KW-1185">Reference proteome</keyword>
<evidence type="ECO:0008006" key="5">
    <source>
        <dbReference type="Google" id="ProtNLM"/>
    </source>
</evidence>
<reference evidence="3 4" key="1">
    <citation type="journal article" date="2020" name="bioRxiv">
        <title>Sequence and annotation of 42 cannabis genomes reveals extensive copy number variation in cannabinoid synthesis and pathogen resistance genes.</title>
        <authorList>
            <person name="Mckernan K.J."/>
            <person name="Helbert Y."/>
            <person name="Kane L.T."/>
            <person name="Ebling H."/>
            <person name="Zhang L."/>
            <person name="Liu B."/>
            <person name="Eaton Z."/>
            <person name="Mclaughlin S."/>
            <person name="Kingan S."/>
            <person name="Baybayan P."/>
            <person name="Concepcion G."/>
            <person name="Jordan M."/>
            <person name="Riva A."/>
            <person name="Barbazuk W."/>
            <person name="Harkins T."/>
        </authorList>
    </citation>
    <scope>NUCLEOTIDE SEQUENCE [LARGE SCALE GENOMIC DNA]</scope>
    <source>
        <strain evidence="4">cv. Jamaican Lion 4</strain>
        <tissue evidence="3">Leaf</tissue>
    </source>
</reference>
<dbReference type="Pfam" id="PF13456">
    <property type="entry name" value="RVT_3"/>
    <property type="match status" value="1"/>
</dbReference>
<dbReference type="Pfam" id="PF13966">
    <property type="entry name" value="zf-RVT"/>
    <property type="match status" value="1"/>
</dbReference>
<dbReference type="GO" id="GO:0004523">
    <property type="term" value="F:RNA-DNA hybrid ribonuclease activity"/>
    <property type="evidence" value="ECO:0007669"/>
    <property type="project" value="InterPro"/>
</dbReference>
<dbReference type="InterPro" id="IPR012337">
    <property type="entry name" value="RNaseH-like_sf"/>
</dbReference>
<dbReference type="Gene3D" id="3.30.420.10">
    <property type="entry name" value="Ribonuclease H-like superfamily/Ribonuclease H"/>
    <property type="match status" value="1"/>
</dbReference>
<dbReference type="PANTHER" id="PTHR33116:SF78">
    <property type="entry name" value="OS12G0587133 PROTEIN"/>
    <property type="match status" value="1"/>
</dbReference>
<dbReference type="CDD" id="cd06222">
    <property type="entry name" value="RNase_H_like"/>
    <property type="match status" value="1"/>
</dbReference>
<gene>
    <name evidence="3" type="ORF">G4B88_005095</name>
</gene>
<proteinExistence type="predicted"/>
<dbReference type="GO" id="GO:0003676">
    <property type="term" value="F:nucleic acid binding"/>
    <property type="evidence" value="ECO:0007669"/>
    <property type="project" value="InterPro"/>
</dbReference>
<feature type="domain" description="RNase H type-1" evidence="1">
    <location>
        <begin position="324"/>
        <end position="439"/>
    </location>
</feature>
<accession>A0A7J6H4L5</accession>
<name>A0A7J6H4L5_CANSA</name>
<organism evidence="3 4">
    <name type="scientific">Cannabis sativa</name>
    <name type="common">Hemp</name>
    <name type="synonym">Marijuana</name>
    <dbReference type="NCBI Taxonomy" id="3483"/>
    <lineage>
        <taxon>Eukaryota</taxon>
        <taxon>Viridiplantae</taxon>
        <taxon>Streptophyta</taxon>
        <taxon>Embryophyta</taxon>
        <taxon>Tracheophyta</taxon>
        <taxon>Spermatophyta</taxon>
        <taxon>Magnoliopsida</taxon>
        <taxon>eudicotyledons</taxon>
        <taxon>Gunneridae</taxon>
        <taxon>Pentapetalae</taxon>
        <taxon>rosids</taxon>
        <taxon>fabids</taxon>
        <taxon>Rosales</taxon>
        <taxon>Cannabaceae</taxon>
        <taxon>Cannabis</taxon>
    </lineage>
</organism>
<evidence type="ECO:0000313" key="4">
    <source>
        <dbReference type="Proteomes" id="UP000583929"/>
    </source>
</evidence>
<sequence>MMNGDEQILGNPFFIHGNNVSKFKFVVDKVANRLEGWKAKLLSQVARTVLVQNVIQTVPLYSMAVFKLPSAILANLDYDLNPLVKERLVINELIDCDSGDWNLAKLSVVFSPGAVANLQSIVPSDLDSHDSLVWTPNSSSNFSVKSAYWALNKHLFSVDNSLYKQLWESCFHPRVKLFLLKLYRDALPTGSRLAAIFGNEFGLCCMCHAPSANSTEHLFGHSDVVKKLWFLPKWGIRIGAFDLSNGRKVLNWIFNAPFSKEKEARAVDDFRIGCSLQLEMMSKLIGREFEFHWNLALDNRAPPPPHPIAGFSHEPSDGFIIEVDAAFGKENMTMGVVVKDQSKQLVAMYVSKCKLVGVIHGELLAALKGIEVSLLLGLNRGVILSDCQALTKAVKAKAVPNWSMASSFSKFLQAVEGAEFSLHWIPRSANRGAHTLAKWGLNNSCSGFVSLWDVNPHVFTTIISS</sequence>
<feature type="domain" description="Reverse transcriptase zinc-binding" evidence="2">
    <location>
        <begin position="142"/>
        <end position="229"/>
    </location>
</feature>
<evidence type="ECO:0000259" key="1">
    <source>
        <dbReference type="Pfam" id="PF13456"/>
    </source>
</evidence>